<gene>
    <name evidence="6" type="ORF">g.48335</name>
</gene>
<feature type="compositionally biased region" description="Basic and acidic residues" evidence="3">
    <location>
        <begin position="790"/>
        <end position="818"/>
    </location>
</feature>
<dbReference type="PANTHER" id="PTHR14340:SF9">
    <property type="entry name" value="FIBRONECTIN TYPE-III DOMAIN-CONTAINING PROTEIN"/>
    <property type="match status" value="1"/>
</dbReference>
<feature type="domain" description="Fibronectin type-III" evidence="5">
    <location>
        <begin position="1090"/>
        <end position="1142"/>
    </location>
</feature>
<evidence type="ECO:0000256" key="2">
    <source>
        <dbReference type="ARBA" id="ARBA00023319"/>
    </source>
</evidence>
<dbReference type="GO" id="GO:0030154">
    <property type="term" value="P:cell differentiation"/>
    <property type="evidence" value="ECO:0007669"/>
    <property type="project" value="UniProtKB-ARBA"/>
</dbReference>
<dbReference type="InterPro" id="IPR007110">
    <property type="entry name" value="Ig-like_dom"/>
</dbReference>
<dbReference type="FunFam" id="2.60.40.10:FF:002083">
    <property type="entry name" value="Protein CBR-UNC-22"/>
    <property type="match status" value="1"/>
</dbReference>
<dbReference type="InterPro" id="IPR036179">
    <property type="entry name" value="Ig-like_dom_sf"/>
</dbReference>
<evidence type="ECO:0008006" key="7">
    <source>
        <dbReference type="Google" id="ProtNLM"/>
    </source>
</evidence>
<organism evidence="6">
    <name type="scientific">Graphocephala atropunctata</name>
    <dbReference type="NCBI Taxonomy" id="36148"/>
    <lineage>
        <taxon>Eukaryota</taxon>
        <taxon>Metazoa</taxon>
        <taxon>Ecdysozoa</taxon>
        <taxon>Arthropoda</taxon>
        <taxon>Hexapoda</taxon>
        <taxon>Insecta</taxon>
        <taxon>Pterygota</taxon>
        <taxon>Neoptera</taxon>
        <taxon>Paraneoptera</taxon>
        <taxon>Hemiptera</taxon>
        <taxon>Auchenorrhyncha</taxon>
        <taxon>Membracoidea</taxon>
        <taxon>Cicadellidae</taxon>
        <taxon>Cicadellinae</taxon>
        <taxon>Cicadellini</taxon>
        <taxon>Graphocephala</taxon>
    </lineage>
</organism>
<feature type="domain" description="Fibronectin type-III" evidence="5">
    <location>
        <begin position="696"/>
        <end position="790"/>
    </location>
</feature>
<feature type="non-terminal residue" evidence="6">
    <location>
        <position position="1142"/>
    </location>
</feature>
<dbReference type="FunFam" id="2.60.40.10:FF:000051">
    <property type="entry name" value="Uncharacterized protein, isoform J"/>
    <property type="match status" value="2"/>
</dbReference>
<dbReference type="SMART" id="SM00409">
    <property type="entry name" value="IG"/>
    <property type="match status" value="4"/>
</dbReference>
<feature type="domain" description="Fibronectin type-III" evidence="5">
    <location>
        <begin position="106"/>
        <end position="199"/>
    </location>
</feature>
<dbReference type="InterPro" id="IPR003961">
    <property type="entry name" value="FN3_dom"/>
</dbReference>
<evidence type="ECO:0000256" key="3">
    <source>
        <dbReference type="SAM" id="MobiDB-lite"/>
    </source>
</evidence>
<dbReference type="PRINTS" id="PR00014">
    <property type="entry name" value="FNTYPEIII"/>
</dbReference>
<feature type="domain" description="Fibronectin type-III" evidence="5">
    <location>
        <begin position="501"/>
        <end position="596"/>
    </location>
</feature>
<dbReference type="FunFam" id="2.60.40.10:FF:000567">
    <property type="entry name" value="Uncharacterized protein, isoform G"/>
    <property type="match status" value="2"/>
</dbReference>
<proteinExistence type="predicted"/>
<feature type="domain" description="Ig-like" evidence="4">
    <location>
        <begin position="303"/>
        <end position="392"/>
    </location>
</feature>
<dbReference type="SUPFAM" id="SSF48726">
    <property type="entry name" value="Immunoglobulin"/>
    <property type="match status" value="4"/>
</dbReference>
<protein>
    <recommendedName>
        <fullName evidence="7">Twitchin</fullName>
    </recommendedName>
</protein>
<feature type="domain" description="Fibronectin type-III" evidence="5">
    <location>
        <begin position="205"/>
        <end position="299"/>
    </location>
</feature>
<keyword evidence="2" id="KW-0393">Immunoglobulin domain</keyword>
<dbReference type="PANTHER" id="PTHR14340">
    <property type="entry name" value="MICROFIBRIL-ASSOCIATED GLYCOPROTEIN 3"/>
    <property type="match status" value="1"/>
</dbReference>
<feature type="domain" description="Fibronectin type-III" evidence="5">
    <location>
        <begin position="400"/>
        <end position="495"/>
    </location>
</feature>
<dbReference type="InterPro" id="IPR013098">
    <property type="entry name" value="Ig_I-set"/>
</dbReference>
<dbReference type="PROSITE" id="PS50853">
    <property type="entry name" value="FN3"/>
    <property type="match status" value="8"/>
</dbReference>
<dbReference type="FunFam" id="2.60.40.10:FF:000056">
    <property type="entry name" value="twitchin isoform X4"/>
    <property type="match status" value="5"/>
</dbReference>
<dbReference type="InterPro" id="IPR003599">
    <property type="entry name" value="Ig_sub"/>
</dbReference>
<dbReference type="InterPro" id="IPR036116">
    <property type="entry name" value="FN3_sf"/>
</dbReference>
<sequence>TAKPRFLAPRIDRRNLRDVTLSAGSTLKFDANVIGEPPPTIEWRAGGVPLKNGKYVTLDNSDYNTKVVIRPVQRGDSGEYTVTASNSSGRDSVTINVTVTDKPDKPQGPLQVSDVHKEGCKLKWKRPKDDGGTPIEYYAVEKYDPLKAAWVPCGRSSEPELAVTGLTPGHEYKFRVAAVNAEGESEPLETLESIIAKNPFDEPGKPGNLKATDWDKDHVDLKWDPPKEDGGSPVTGYVVEVKDKYGNWEKAVTVPAGQTTATVPGLTEGEPYVFQVRAINAAGPGEASDPTPTIWAKARNQPPKIDRTNLIEVRIKAGQNFNFDVKVTGEPVPTTKWMLNRSEVRTGERTKVTHADYNTKLSVRMATRADSGKYTVHAENINGQDSADVIVTVIDKPSPPNGPLKVTNVHAEGCKLAWKPPDDDGGQPIEKYVVEKMDEATGRWVPAGETIGPETSLDVEGLTPGHKYKFRVRAVNKQGKSDPLQTGQAIEAKNPFDAPGQPGIPEIKDYDRDFVDLQWTRPVEDGGSPITGYVIEKKEKYSPNWEKCAEVDGDVTSGKVPGLIEGNQYEFRVRAVNKAGPGEPSEGTKPHIARPKNLAPRIDRNAMIDIKVRAGHNFELDVPVIGEPPPIKDWSLKGNMVLNSDRIKVINEDYNTKLRVVDAKRSDAGTYTLVAKNINGKDTATVNISVLDVPSPPEGPLTPFNITKNSCQLQWRPPKDDGGSDITHYIVEKMDAENLRWVPVTEVSGTQARVDHLIEGHDYNFRVKAVNKFGESMPLTMSSPITAKDPYAKPDKPGAPEPTDWDKDHVDLKWTPPKKDGGSPITGYIIEKRSRFGPWEKAAEVSGNVTKGTVPNLTEGEEYEFRVIAVNKGGPGEPSEASKPVIAKPRFLAPQIDKMAMQDLVVRAGQRINFSIPVEASPKPKAEWSINGVPIKPGNRVDMQVYNNQVLFEIPFSVRSDTGRYSLTLTNDIGSCTASANVTVIDRPSPPEGPLEVSNVTKESARLAWRVPVDDGGAPILHYIIEKMDVSRGTWSDAGMSSSLYHDVVRLIHRKEYLFRVKAVNTVGESDPLETTKTTIARNEFDEPEAPEKPQVTDWDEDHVDLQWVKPKSDGGSPITEYIVQKKEKGSPYWSNAVTVPA</sequence>
<accession>A0A1B6MQA0</accession>
<dbReference type="Pfam" id="PF07679">
    <property type="entry name" value="I-set"/>
    <property type="match status" value="4"/>
</dbReference>
<feature type="domain" description="Ig-like" evidence="4">
    <location>
        <begin position="600"/>
        <end position="689"/>
    </location>
</feature>
<feature type="domain" description="Fibronectin type-III" evidence="5">
    <location>
        <begin position="796"/>
        <end position="890"/>
    </location>
</feature>
<evidence type="ECO:0000259" key="4">
    <source>
        <dbReference type="PROSITE" id="PS50835"/>
    </source>
</evidence>
<dbReference type="SMART" id="SM00060">
    <property type="entry name" value="FN3"/>
    <property type="match status" value="7"/>
</dbReference>
<dbReference type="GO" id="GO:0030017">
    <property type="term" value="C:sarcomere"/>
    <property type="evidence" value="ECO:0007669"/>
    <property type="project" value="UniProtKB-ARBA"/>
</dbReference>
<dbReference type="InterPro" id="IPR003598">
    <property type="entry name" value="Ig_sub2"/>
</dbReference>
<dbReference type="CDD" id="cd00063">
    <property type="entry name" value="FN3"/>
    <property type="match status" value="8"/>
</dbReference>
<dbReference type="AlphaFoldDB" id="A0A1B6MQA0"/>
<feature type="domain" description="Fibronectin type-III" evidence="5">
    <location>
        <begin position="990"/>
        <end position="1083"/>
    </location>
</feature>
<dbReference type="GO" id="GO:0009653">
    <property type="term" value="P:anatomical structure morphogenesis"/>
    <property type="evidence" value="ECO:0007669"/>
    <property type="project" value="UniProtKB-ARBA"/>
</dbReference>
<feature type="domain" description="Ig-like" evidence="4">
    <location>
        <begin position="894"/>
        <end position="983"/>
    </location>
</feature>
<dbReference type="Pfam" id="PF00041">
    <property type="entry name" value="fn3"/>
    <property type="match status" value="7"/>
</dbReference>
<keyword evidence="1" id="KW-0677">Repeat</keyword>
<reference evidence="6" key="1">
    <citation type="submission" date="2015-11" db="EMBL/GenBank/DDBJ databases">
        <title>De novo transcriptome assembly of four potential Pierce s Disease insect vectors from Arizona vineyards.</title>
        <authorList>
            <person name="Tassone E.E."/>
        </authorList>
    </citation>
    <scope>NUCLEOTIDE SEQUENCE</scope>
</reference>
<feature type="domain" description="Ig-like" evidence="4">
    <location>
        <begin position="9"/>
        <end position="98"/>
    </location>
</feature>
<dbReference type="Gene3D" id="2.60.40.10">
    <property type="entry name" value="Immunoglobulins"/>
    <property type="match status" value="12"/>
</dbReference>
<evidence type="ECO:0000259" key="5">
    <source>
        <dbReference type="PROSITE" id="PS50853"/>
    </source>
</evidence>
<dbReference type="InterPro" id="IPR013783">
    <property type="entry name" value="Ig-like_fold"/>
</dbReference>
<feature type="non-terminal residue" evidence="6">
    <location>
        <position position="1"/>
    </location>
</feature>
<name>A0A1B6MQA0_9HEMI</name>
<dbReference type="PROSITE" id="PS50835">
    <property type="entry name" value="IG_LIKE"/>
    <property type="match status" value="4"/>
</dbReference>
<dbReference type="SUPFAM" id="SSF49265">
    <property type="entry name" value="Fibronectin type III"/>
    <property type="match status" value="4"/>
</dbReference>
<dbReference type="EMBL" id="GEBQ01001849">
    <property type="protein sequence ID" value="JAT38128.1"/>
    <property type="molecule type" value="Transcribed_RNA"/>
</dbReference>
<evidence type="ECO:0000313" key="6">
    <source>
        <dbReference type="EMBL" id="JAT38128.1"/>
    </source>
</evidence>
<dbReference type="FunFam" id="2.60.40.10:FF:000006">
    <property type="entry name" value="Uncharacterized protein, isoform F"/>
    <property type="match status" value="1"/>
</dbReference>
<evidence type="ECO:0000256" key="1">
    <source>
        <dbReference type="ARBA" id="ARBA00022737"/>
    </source>
</evidence>
<dbReference type="SMART" id="SM00408">
    <property type="entry name" value="IGc2"/>
    <property type="match status" value="3"/>
</dbReference>
<feature type="region of interest" description="Disordered" evidence="3">
    <location>
        <begin position="784"/>
        <end position="818"/>
    </location>
</feature>